<evidence type="ECO:0000313" key="4">
    <source>
        <dbReference type="Proteomes" id="UP000499080"/>
    </source>
</evidence>
<sequence>MQRRVTKRPILWTLCLHGGSFIKDAAAEARPMRQAPAGARDAGPPSPQVPLQLLPLRMEPSSRNHVDLSES</sequence>
<dbReference type="AlphaFoldDB" id="A0A4Y2QM42"/>
<proteinExistence type="predicted"/>
<accession>A0A4Y2QM42</accession>
<feature type="compositionally biased region" description="Basic and acidic residues" evidence="1">
    <location>
        <begin position="60"/>
        <end position="71"/>
    </location>
</feature>
<name>A0A4Y2QM42_ARAVE</name>
<organism evidence="2 4">
    <name type="scientific">Araneus ventricosus</name>
    <name type="common">Orbweaver spider</name>
    <name type="synonym">Epeira ventricosa</name>
    <dbReference type="NCBI Taxonomy" id="182803"/>
    <lineage>
        <taxon>Eukaryota</taxon>
        <taxon>Metazoa</taxon>
        <taxon>Ecdysozoa</taxon>
        <taxon>Arthropoda</taxon>
        <taxon>Chelicerata</taxon>
        <taxon>Arachnida</taxon>
        <taxon>Araneae</taxon>
        <taxon>Araneomorphae</taxon>
        <taxon>Entelegynae</taxon>
        <taxon>Araneoidea</taxon>
        <taxon>Araneidae</taxon>
        <taxon>Araneus</taxon>
    </lineage>
</organism>
<dbReference type="Proteomes" id="UP000499080">
    <property type="component" value="Unassembled WGS sequence"/>
</dbReference>
<evidence type="ECO:0000313" key="2">
    <source>
        <dbReference type="EMBL" id="GBN64358.1"/>
    </source>
</evidence>
<reference evidence="2 4" key="1">
    <citation type="journal article" date="2019" name="Sci. Rep.">
        <title>Orb-weaving spider Araneus ventricosus genome elucidates the spidroin gene catalogue.</title>
        <authorList>
            <person name="Kono N."/>
            <person name="Nakamura H."/>
            <person name="Ohtoshi R."/>
            <person name="Moran D.A.P."/>
            <person name="Shinohara A."/>
            <person name="Yoshida Y."/>
            <person name="Fujiwara M."/>
            <person name="Mori M."/>
            <person name="Tomita M."/>
            <person name="Arakawa K."/>
        </authorList>
    </citation>
    <scope>NUCLEOTIDE SEQUENCE [LARGE SCALE GENOMIC DNA]</scope>
</reference>
<keyword evidence="4" id="KW-1185">Reference proteome</keyword>
<gene>
    <name evidence="2" type="ORF">AVEN_224957_1</name>
    <name evidence="3" type="ORF">AVEN_231401_1</name>
</gene>
<comment type="caution">
    <text evidence="2">The sequence shown here is derived from an EMBL/GenBank/DDBJ whole genome shotgun (WGS) entry which is preliminary data.</text>
</comment>
<feature type="region of interest" description="Disordered" evidence="1">
    <location>
        <begin position="27"/>
        <end position="71"/>
    </location>
</feature>
<protein>
    <submittedName>
        <fullName evidence="2">Uncharacterized protein</fullName>
    </submittedName>
</protein>
<dbReference type="EMBL" id="BGPR01139407">
    <property type="protein sequence ID" value="GBN64358.1"/>
    <property type="molecule type" value="Genomic_DNA"/>
</dbReference>
<evidence type="ECO:0000313" key="3">
    <source>
        <dbReference type="EMBL" id="GBN64360.1"/>
    </source>
</evidence>
<evidence type="ECO:0000256" key="1">
    <source>
        <dbReference type="SAM" id="MobiDB-lite"/>
    </source>
</evidence>
<dbReference type="EMBL" id="BGPR01139408">
    <property type="protein sequence ID" value="GBN64360.1"/>
    <property type="molecule type" value="Genomic_DNA"/>
</dbReference>